<proteinExistence type="predicted"/>
<comment type="caution">
    <text evidence="1">The sequence shown here is derived from an EMBL/GenBank/DDBJ whole genome shotgun (WGS) entry which is preliminary data.</text>
</comment>
<name>A0AAV6VD20_9ARAC</name>
<dbReference type="AlphaFoldDB" id="A0AAV6VD20"/>
<keyword evidence="2" id="KW-1185">Reference proteome</keyword>
<protein>
    <submittedName>
        <fullName evidence="1">Uncharacterized protein</fullName>
    </submittedName>
</protein>
<organism evidence="1 2">
    <name type="scientific">Oedothorax gibbosus</name>
    <dbReference type="NCBI Taxonomy" id="931172"/>
    <lineage>
        <taxon>Eukaryota</taxon>
        <taxon>Metazoa</taxon>
        <taxon>Ecdysozoa</taxon>
        <taxon>Arthropoda</taxon>
        <taxon>Chelicerata</taxon>
        <taxon>Arachnida</taxon>
        <taxon>Araneae</taxon>
        <taxon>Araneomorphae</taxon>
        <taxon>Entelegynae</taxon>
        <taxon>Araneoidea</taxon>
        <taxon>Linyphiidae</taxon>
        <taxon>Erigoninae</taxon>
        <taxon>Oedothorax</taxon>
    </lineage>
</organism>
<accession>A0AAV6VD20</accession>
<evidence type="ECO:0000313" key="2">
    <source>
        <dbReference type="Proteomes" id="UP000827092"/>
    </source>
</evidence>
<dbReference type="Proteomes" id="UP000827092">
    <property type="component" value="Unassembled WGS sequence"/>
</dbReference>
<sequence>MKSRAIFMPVYAGIIASLKSRPQRSIAMTTEDLAIKATEDEVCFLHFSAGVTSARFSNGVLYGKRMSSHYLFGEAAG</sequence>
<evidence type="ECO:0000313" key="1">
    <source>
        <dbReference type="EMBL" id="KAG8194594.1"/>
    </source>
</evidence>
<reference evidence="1 2" key="1">
    <citation type="journal article" date="2022" name="Nat. Ecol. Evol.">
        <title>A masculinizing supergene underlies an exaggerated male reproductive morph in a spider.</title>
        <authorList>
            <person name="Hendrickx F."/>
            <person name="De Corte Z."/>
            <person name="Sonet G."/>
            <person name="Van Belleghem S.M."/>
            <person name="Kostlbacher S."/>
            <person name="Vangestel C."/>
        </authorList>
    </citation>
    <scope>NUCLEOTIDE SEQUENCE [LARGE SCALE GENOMIC DNA]</scope>
    <source>
        <strain evidence="1">W744_W776</strain>
    </source>
</reference>
<dbReference type="EMBL" id="JAFNEN010000102">
    <property type="protein sequence ID" value="KAG8194594.1"/>
    <property type="molecule type" value="Genomic_DNA"/>
</dbReference>
<gene>
    <name evidence="1" type="ORF">JTE90_013329</name>
</gene>